<dbReference type="GO" id="GO:0033907">
    <property type="term" value="F:beta-D-fucosidase activity"/>
    <property type="evidence" value="ECO:0007669"/>
    <property type="project" value="UniProtKB-ARBA"/>
</dbReference>
<dbReference type="PANTHER" id="PTHR10353:SF236">
    <property type="entry name" value="BETA-GLUCOSIDASE 18"/>
    <property type="match status" value="1"/>
</dbReference>
<dbReference type="Proteomes" id="UP001140949">
    <property type="component" value="Unassembled WGS sequence"/>
</dbReference>
<dbReference type="PROSITE" id="PS00653">
    <property type="entry name" value="GLYCOSYL_HYDROL_F1_2"/>
    <property type="match status" value="1"/>
</dbReference>
<evidence type="ECO:0000313" key="5">
    <source>
        <dbReference type="EMBL" id="KAJ6810112.1"/>
    </source>
</evidence>
<evidence type="ECO:0000256" key="1">
    <source>
        <dbReference type="ARBA" id="ARBA00010838"/>
    </source>
</evidence>
<comment type="caution">
    <text evidence="5">The sequence shown here is derived from an EMBL/GenBank/DDBJ whole genome shotgun (WGS) entry which is preliminary data.</text>
</comment>
<dbReference type="Gene3D" id="3.20.20.80">
    <property type="entry name" value="Glycosidases"/>
    <property type="match status" value="1"/>
</dbReference>
<keyword evidence="2" id="KW-0732">Signal</keyword>
<dbReference type="GO" id="GO:0005975">
    <property type="term" value="P:carbohydrate metabolic process"/>
    <property type="evidence" value="ECO:0007669"/>
    <property type="project" value="InterPro"/>
</dbReference>
<proteinExistence type="inferred from homology"/>
<dbReference type="InterPro" id="IPR001360">
    <property type="entry name" value="Glyco_hydro_1"/>
</dbReference>
<dbReference type="FunFam" id="3.20.20.80:FF:000020">
    <property type="entry name" value="Beta-glucosidase 12"/>
    <property type="match status" value="1"/>
</dbReference>
<dbReference type="Pfam" id="PF00232">
    <property type="entry name" value="Glyco_hydro_1"/>
    <property type="match status" value="1"/>
</dbReference>
<dbReference type="PRINTS" id="PR00131">
    <property type="entry name" value="GLHYDRLASE1"/>
</dbReference>
<comment type="similarity">
    <text evidence="1 4">Belongs to the glycosyl hydrolase 1 family.</text>
</comment>
<dbReference type="GO" id="GO:0008422">
    <property type="term" value="F:beta-glucosidase activity"/>
    <property type="evidence" value="ECO:0007669"/>
    <property type="project" value="UniProtKB-ARBA"/>
</dbReference>
<dbReference type="AlphaFoldDB" id="A0AAX6F134"/>
<evidence type="ECO:0000313" key="6">
    <source>
        <dbReference type="Proteomes" id="UP001140949"/>
    </source>
</evidence>
<dbReference type="EMBL" id="JANAVB010032618">
    <property type="protein sequence ID" value="KAJ6810112.1"/>
    <property type="molecule type" value="Genomic_DNA"/>
</dbReference>
<dbReference type="SUPFAM" id="SSF51445">
    <property type="entry name" value="(Trans)glycosidases"/>
    <property type="match status" value="1"/>
</dbReference>
<dbReference type="GO" id="GO:0004565">
    <property type="term" value="F:beta-galactosidase activity"/>
    <property type="evidence" value="ECO:0007669"/>
    <property type="project" value="UniProtKB-ARBA"/>
</dbReference>
<dbReference type="InterPro" id="IPR033132">
    <property type="entry name" value="GH_1_N_CS"/>
</dbReference>
<keyword evidence="3" id="KW-0378">Hydrolase</keyword>
<evidence type="ECO:0000256" key="2">
    <source>
        <dbReference type="ARBA" id="ARBA00022729"/>
    </source>
</evidence>
<keyword evidence="6" id="KW-1185">Reference proteome</keyword>
<evidence type="ECO:0000256" key="4">
    <source>
        <dbReference type="RuleBase" id="RU003690"/>
    </source>
</evidence>
<accession>A0AAX6F134</accession>
<sequence>MHRFMENAGEKKKSKKEALSLVLFFLQVQLFTCAAGIERSDFPPSFFFGTATSSYQIEGAASEGNKSLSNWDYYSHLPGKIEDGSNGDIADDHYHRYMEDVTLMQSLGVDSYRFSISWSRVLPRGRFGEINLEGIAYYNDLINLLLLKGIQPFVTLNHFDIPQELEDRYGGWLSPQIQQDFAYFAEVCFKEFGDRIKFWTTFNEPNFLAKLSYMSGKFPPGYCSEPFGNCAFGDSANEPYIAAHNLLLSHSAAVAIYKKDYQVKQGGSIGIVLMMKWYEPLRNIPVDIAAAERAFLFDVAWFLDPLFFGDYPLEMRDILGTRLPTFSPEERRKLQNRLDFIGINHYTSCYSQDCVFSQCKIDTSSGNALVFTTGERNGIPIGAPSGMDNMYVVPHGMEKTVIYIMQRYNNTPMYITENGYSIKANGSVSLKDMLNDKERIDYHQSYLTSLLNAIRQGADVRGYFAWSLMDNFEWLHGYTLKFGLYHVDLKTQKRTPKQSAKWYKKFLSGPGQKYRWMIT</sequence>
<protein>
    <submittedName>
        <fullName evidence="5">Inactive beta-glucosidase 14</fullName>
    </submittedName>
</protein>
<organism evidence="5 6">
    <name type="scientific">Iris pallida</name>
    <name type="common">Sweet iris</name>
    <dbReference type="NCBI Taxonomy" id="29817"/>
    <lineage>
        <taxon>Eukaryota</taxon>
        <taxon>Viridiplantae</taxon>
        <taxon>Streptophyta</taxon>
        <taxon>Embryophyta</taxon>
        <taxon>Tracheophyta</taxon>
        <taxon>Spermatophyta</taxon>
        <taxon>Magnoliopsida</taxon>
        <taxon>Liliopsida</taxon>
        <taxon>Asparagales</taxon>
        <taxon>Iridaceae</taxon>
        <taxon>Iridoideae</taxon>
        <taxon>Irideae</taxon>
        <taxon>Iris</taxon>
    </lineage>
</organism>
<evidence type="ECO:0000256" key="3">
    <source>
        <dbReference type="ARBA" id="ARBA00022801"/>
    </source>
</evidence>
<reference evidence="5" key="2">
    <citation type="submission" date="2023-04" db="EMBL/GenBank/DDBJ databases">
        <authorList>
            <person name="Bruccoleri R.E."/>
            <person name="Oakeley E.J."/>
            <person name="Faust A.-M."/>
            <person name="Dessus-Babus S."/>
            <person name="Altorfer M."/>
            <person name="Burckhardt D."/>
            <person name="Oertli M."/>
            <person name="Naumann U."/>
            <person name="Petersen F."/>
            <person name="Wong J."/>
        </authorList>
    </citation>
    <scope>NUCLEOTIDE SEQUENCE</scope>
    <source>
        <strain evidence="5">GSM-AAB239-AS_SAM_17_03QT</strain>
        <tissue evidence="5">Leaf</tissue>
    </source>
</reference>
<dbReference type="InterPro" id="IPR017853">
    <property type="entry name" value="GH"/>
</dbReference>
<name>A0AAX6F134_IRIPA</name>
<dbReference type="PANTHER" id="PTHR10353">
    <property type="entry name" value="GLYCOSYL HYDROLASE"/>
    <property type="match status" value="1"/>
</dbReference>
<gene>
    <name evidence="5" type="ORF">M6B38_157825</name>
</gene>
<reference evidence="5" key="1">
    <citation type="journal article" date="2023" name="GigaByte">
        <title>Genome assembly of the bearded iris, Iris pallida Lam.</title>
        <authorList>
            <person name="Bruccoleri R.E."/>
            <person name="Oakeley E.J."/>
            <person name="Faust A.M.E."/>
            <person name="Altorfer M."/>
            <person name="Dessus-Babus S."/>
            <person name="Burckhardt D."/>
            <person name="Oertli M."/>
            <person name="Naumann U."/>
            <person name="Petersen F."/>
            <person name="Wong J."/>
        </authorList>
    </citation>
    <scope>NUCLEOTIDE SEQUENCE</scope>
    <source>
        <strain evidence="5">GSM-AAB239-AS_SAM_17_03QT</strain>
    </source>
</reference>